<dbReference type="InterPro" id="IPR036388">
    <property type="entry name" value="WH-like_DNA-bd_sf"/>
</dbReference>
<dbReference type="Gene3D" id="3.30.450.80">
    <property type="entry name" value="Transcription factor LuxR-like, autoinducer-binding domain"/>
    <property type="match status" value="1"/>
</dbReference>
<evidence type="ECO:0000313" key="6">
    <source>
        <dbReference type="Proteomes" id="UP001597463"/>
    </source>
</evidence>
<dbReference type="Pfam" id="PF00196">
    <property type="entry name" value="GerE"/>
    <property type="match status" value="1"/>
</dbReference>
<dbReference type="PANTHER" id="PTHR44688">
    <property type="entry name" value="DNA-BINDING TRANSCRIPTIONAL ACTIVATOR DEVR_DOSR"/>
    <property type="match status" value="1"/>
</dbReference>
<dbReference type="PRINTS" id="PR00038">
    <property type="entry name" value="HTHLUXR"/>
</dbReference>
<dbReference type="Pfam" id="PF03472">
    <property type="entry name" value="Autoind_bind"/>
    <property type="match status" value="1"/>
</dbReference>
<evidence type="ECO:0000259" key="4">
    <source>
        <dbReference type="PROSITE" id="PS50043"/>
    </source>
</evidence>
<dbReference type="CDD" id="cd06170">
    <property type="entry name" value="LuxR_C_like"/>
    <property type="match status" value="1"/>
</dbReference>
<dbReference type="Gene3D" id="1.10.10.10">
    <property type="entry name" value="Winged helix-like DNA-binding domain superfamily/Winged helix DNA-binding domain"/>
    <property type="match status" value="1"/>
</dbReference>
<keyword evidence="2" id="KW-0238">DNA-binding</keyword>
<dbReference type="InterPro" id="IPR005143">
    <property type="entry name" value="TF_LuxR_autoind-bd_dom"/>
</dbReference>
<dbReference type="SMART" id="SM00421">
    <property type="entry name" value="HTH_LUXR"/>
    <property type="match status" value="1"/>
</dbReference>
<accession>A0ABW5UKT0</accession>
<dbReference type="PANTHER" id="PTHR44688:SF16">
    <property type="entry name" value="DNA-BINDING TRANSCRIPTIONAL ACTIVATOR DEVR_DOSR"/>
    <property type="match status" value="1"/>
</dbReference>
<comment type="caution">
    <text evidence="5">The sequence shown here is derived from an EMBL/GenBank/DDBJ whole genome shotgun (WGS) entry which is preliminary data.</text>
</comment>
<dbReference type="SUPFAM" id="SSF75516">
    <property type="entry name" value="Pheromone-binding domain of LuxR-like quorum-sensing transcription factors"/>
    <property type="match status" value="1"/>
</dbReference>
<organism evidence="5 6">
    <name type="scientific">Comamonas terrae</name>
    <dbReference type="NCBI Taxonomy" id="673548"/>
    <lineage>
        <taxon>Bacteria</taxon>
        <taxon>Pseudomonadati</taxon>
        <taxon>Pseudomonadota</taxon>
        <taxon>Betaproteobacteria</taxon>
        <taxon>Burkholderiales</taxon>
        <taxon>Comamonadaceae</taxon>
        <taxon>Comamonas</taxon>
    </lineage>
</organism>
<protein>
    <submittedName>
        <fullName evidence="5">Autoinducer binding domain-containing protein</fullName>
    </submittedName>
</protein>
<proteinExistence type="predicted"/>
<gene>
    <name evidence="5" type="ORF">ACFSW6_08260</name>
</gene>
<evidence type="ECO:0000256" key="2">
    <source>
        <dbReference type="ARBA" id="ARBA00023125"/>
    </source>
</evidence>
<sequence length="253" mass="28129">MLDAAFAGINGDMEKILGWAEDVLNASSNAKTENELFEEVRRAAYEIGFEYCAYGMRLALPVSRPAHFLINNYSSQWCARYERRGYIEQDPTVMHGARSPEPLVWSDELFAPAPELWEEARCAGLRVGWAQGSPTRSGVAGMLTLARSAEPLSAAELEAKSLRMRWLSSIAHVGFQRLVDTRSIVCPEIVELTSREKEVLQWSAVGKTIPDISDILLISADTVRFHTRNVLEKLNVSNRTAAVARAAYLGLLD</sequence>
<dbReference type="InterPro" id="IPR000792">
    <property type="entry name" value="Tscrpt_reg_LuxR_C"/>
</dbReference>
<name>A0ABW5UKT0_9BURK</name>
<dbReference type="InterPro" id="IPR016032">
    <property type="entry name" value="Sig_transdc_resp-reg_C-effctor"/>
</dbReference>
<feature type="domain" description="HTH luxR-type" evidence="4">
    <location>
        <begin position="185"/>
        <end position="250"/>
    </location>
</feature>
<dbReference type="InterPro" id="IPR036693">
    <property type="entry name" value="TF_LuxR_autoind-bd_dom_sf"/>
</dbReference>
<dbReference type="RefSeq" id="WP_245633244.1">
    <property type="nucleotide sequence ID" value="NZ_BCNT01000001.1"/>
</dbReference>
<reference evidence="6" key="1">
    <citation type="journal article" date="2019" name="Int. J. Syst. Evol. Microbiol.">
        <title>The Global Catalogue of Microorganisms (GCM) 10K type strain sequencing project: providing services to taxonomists for standard genome sequencing and annotation.</title>
        <authorList>
            <consortium name="The Broad Institute Genomics Platform"/>
            <consortium name="The Broad Institute Genome Sequencing Center for Infectious Disease"/>
            <person name="Wu L."/>
            <person name="Ma J."/>
        </authorList>
    </citation>
    <scope>NUCLEOTIDE SEQUENCE [LARGE SCALE GENOMIC DNA]</scope>
    <source>
        <strain evidence="6">TISTR 1906</strain>
    </source>
</reference>
<evidence type="ECO:0000256" key="1">
    <source>
        <dbReference type="ARBA" id="ARBA00023015"/>
    </source>
</evidence>
<evidence type="ECO:0000256" key="3">
    <source>
        <dbReference type="ARBA" id="ARBA00023163"/>
    </source>
</evidence>
<keyword evidence="3" id="KW-0804">Transcription</keyword>
<keyword evidence="6" id="KW-1185">Reference proteome</keyword>
<dbReference type="Proteomes" id="UP001597463">
    <property type="component" value="Unassembled WGS sequence"/>
</dbReference>
<keyword evidence="1" id="KW-0805">Transcription regulation</keyword>
<dbReference type="PROSITE" id="PS50043">
    <property type="entry name" value="HTH_LUXR_2"/>
    <property type="match status" value="1"/>
</dbReference>
<dbReference type="EMBL" id="JBHUMV010000003">
    <property type="protein sequence ID" value="MFD2754080.1"/>
    <property type="molecule type" value="Genomic_DNA"/>
</dbReference>
<dbReference type="SUPFAM" id="SSF46894">
    <property type="entry name" value="C-terminal effector domain of the bipartite response regulators"/>
    <property type="match status" value="1"/>
</dbReference>
<evidence type="ECO:0000313" key="5">
    <source>
        <dbReference type="EMBL" id="MFD2754080.1"/>
    </source>
</evidence>